<dbReference type="GO" id="GO:0008270">
    <property type="term" value="F:zinc ion binding"/>
    <property type="evidence" value="ECO:0007669"/>
    <property type="project" value="UniProtKB-KW"/>
</dbReference>
<dbReference type="GO" id="GO:0006289">
    <property type="term" value="P:nucleotide-excision repair"/>
    <property type="evidence" value="ECO:0007669"/>
    <property type="project" value="UniProtKB-UniRule"/>
</dbReference>
<dbReference type="EMBL" id="BLIY01000006">
    <property type="protein sequence ID" value="GFE53505.1"/>
    <property type="molecule type" value="Genomic_DNA"/>
</dbReference>
<reference evidence="12" key="1">
    <citation type="submission" date="2019-12" db="EMBL/GenBank/DDBJ databases">
        <title>Genome sequence of Babesia ovis.</title>
        <authorList>
            <person name="Yamagishi J."/>
            <person name="Sevinc F."/>
            <person name="Xuan X."/>
        </authorList>
    </citation>
    <scope>NUCLEOTIDE SEQUENCE</scope>
    <source>
        <strain evidence="12">Selcuk</strain>
    </source>
</reference>
<dbReference type="InterPro" id="IPR004600">
    <property type="entry name" value="TFIIH_Tfb4/GTF2H3"/>
</dbReference>
<comment type="subcellular location">
    <subcellularLocation>
        <location evidence="1 11">Nucleus</location>
    </subcellularLocation>
</comment>
<evidence type="ECO:0000256" key="5">
    <source>
        <dbReference type="ARBA" id="ARBA00022771"/>
    </source>
</evidence>
<dbReference type="GO" id="GO:0000439">
    <property type="term" value="C:transcription factor TFIIH core complex"/>
    <property type="evidence" value="ECO:0007669"/>
    <property type="project" value="UniProtKB-UniRule"/>
</dbReference>
<evidence type="ECO:0000256" key="11">
    <source>
        <dbReference type="RuleBase" id="RU368090"/>
    </source>
</evidence>
<dbReference type="Proteomes" id="UP001057455">
    <property type="component" value="Unassembled WGS sequence"/>
</dbReference>
<keyword evidence="6 11" id="KW-0862">Zinc</keyword>
<evidence type="ECO:0000256" key="4">
    <source>
        <dbReference type="ARBA" id="ARBA00022763"/>
    </source>
</evidence>
<gene>
    <name evidence="12" type="ORF">BaOVIS_009090</name>
</gene>
<keyword evidence="8 11" id="KW-0804">Transcription</keyword>
<protein>
    <submittedName>
        <fullName evidence="12">Transcription initiation factor TFIIH subunit 3</fullName>
    </submittedName>
</protein>
<dbReference type="OrthoDB" id="17307at2759"/>
<dbReference type="GO" id="GO:0006355">
    <property type="term" value="P:regulation of DNA-templated transcription"/>
    <property type="evidence" value="ECO:0007669"/>
    <property type="project" value="InterPro"/>
</dbReference>
<dbReference type="GO" id="GO:0005675">
    <property type="term" value="C:transcription factor TFIIH holo complex"/>
    <property type="evidence" value="ECO:0007669"/>
    <property type="project" value="UniProtKB-UniRule"/>
</dbReference>
<evidence type="ECO:0000256" key="10">
    <source>
        <dbReference type="ARBA" id="ARBA00023242"/>
    </source>
</evidence>
<dbReference type="PANTHER" id="PTHR12831">
    <property type="entry name" value="TRANSCRIPTION INITIATION FACTOR IIH TFIIH , POLYPEPTIDE 3-RELATED"/>
    <property type="match status" value="1"/>
</dbReference>
<evidence type="ECO:0000313" key="13">
    <source>
        <dbReference type="Proteomes" id="UP001057455"/>
    </source>
</evidence>
<proteinExistence type="inferred from homology"/>
<sequence length="318" mass="35391">MHGPREGHSMAGMEPYGPGGLLSSGYGEAISNNESALVMVIDLTPGAWVETTNPEDLRLPLASLYRLIHRFLKTYAFMSANNGFCLIGTHSCGTKILYEGVPSFDWLPSCFGDNGTLNDRYNTCIVRVWQDMLDFIGTCTSTTRDPQLTTALSMGLLYLNRIRQAGTGFGRRIIFLDASVANDYRSQYIGLMNVAFTASKSGITINTCAFRQSSRILEQLCDVTNAKYLNLPKVLQSADDQESHEQSVLQLLMFWFLPSVGIADQLSTQLPFDFSNTAVCYCHYRTVDIAFLCPCCFAVHCSEKDDKGRFRVFCLVCK</sequence>
<evidence type="ECO:0000256" key="3">
    <source>
        <dbReference type="ARBA" id="ARBA00022723"/>
    </source>
</evidence>
<dbReference type="InterPro" id="IPR036465">
    <property type="entry name" value="vWFA_dom_sf"/>
</dbReference>
<keyword evidence="5 11" id="KW-0863">Zinc-finger</keyword>
<evidence type="ECO:0000256" key="2">
    <source>
        <dbReference type="ARBA" id="ARBA00005273"/>
    </source>
</evidence>
<comment type="caution">
    <text evidence="12">The sequence shown here is derived from an EMBL/GenBank/DDBJ whole genome shotgun (WGS) entry which is preliminary data.</text>
</comment>
<dbReference type="AlphaFoldDB" id="A0A9W5WU21"/>
<keyword evidence="9 11" id="KW-0234">DNA repair</keyword>
<dbReference type="Pfam" id="PF03850">
    <property type="entry name" value="Tfb4"/>
    <property type="match status" value="1"/>
</dbReference>
<evidence type="ECO:0000256" key="9">
    <source>
        <dbReference type="ARBA" id="ARBA00023204"/>
    </source>
</evidence>
<dbReference type="PANTHER" id="PTHR12831:SF0">
    <property type="entry name" value="GENERAL TRANSCRIPTION FACTOR IIH SUBUNIT 3"/>
    <property type="match status" value="1"/>
</dbReference>
<keyword evidence="3 11" id="KW-0479">Metal-binding</keyword>
<evidence type="ECO:0000256" key="8">
    <source>
        <dbReference type="ARBA" id="ARBA00023163"/>
    </source>
</evidence>
<keyword evidence="7 11" id="KW-0805">Transcription regulation</keyword>
<organism evidence="12 13">
    <name type="scientific">Babesia ovis</name>
    <dbReference type="NCBI Taxonomy" id="5869"/>
    <lineage>
        <taxon>Eukaryota</taxon>
        <taxon>Sar</taxon>
        <taxon>Alveolata</taxon>
        <taxon>Apicomplexa</taxon>
        <taxon>Aconoidasida</taxon>
        <taxon>Piroplasmida</taxon>
        <taxon>Babesiidae</taxon>
        <taxon>Babesia</taxon>
    </lineage>
</organism>
<keyword evidence="13" id="KW-1185">Reference proteome</keyword>
<evidence type="ECO:0000256" key="1">
    <source>
        <dbReference type="ARBA" id="ARBA00004123"/>
    </source>
</evidence>
<evidence type="ECO:0000256" key="7">
    <source>
        <dbReference type="ARBA" id="ARBA00023015"/>
    </source>
</evidence>
<evidence type="ECO:0000256" key="6">
    <source>
        <dbReference type="ARBA" id="ARBA00022833"/>
    </source>
</evidence>
<keyword evidence="4 11" id="KW-0227">DNA damage</keyword>
<keyword evidence="10 11" id="KW-0539">Nucleus</keyword>
<accession>A0A9W5WU21</accession>
<dbReference type="Gene3D" id="3.40.50.410">
    <property type="entry name" value="von Willebrand factor, type A domain"/>
    <property type="match status" value="1"/>
</dbReference>
<comment type="similarity">
    <text evidence="2 11">Belongs to the TFB4 family.</text>
</comment>
<name>A0A9W5WU21_BABOV</name>
<evidence type="ECO:0000313" key="12">
    <source>
        <dbReference type="EMBL" id="GFE53505.1"/>
    </source>
</evidence>